<feature type="region of interest" description="Disordered" evidence="1">
    <location>
        <begin position="23"/>
        <end position="60"/>
    </location>
</feature>
<reference evidence="2 3" key="1">
    <citation type="submission" date="2024-02" db="EMBL/GenBank/DDBJ databases">
        <authorList>
            <person name="Daric V."/>
            <person name="Darras S."/>
        </authorList>
    </citation>
    <scope>NUCLEOTIDE SEQUENCE [LARGE SCALE GENOMIC DNA]</scope>
</reference>
<keyword evidence="3" id="KW-1185">Reference proteome</keyword>
<evidence type="ECO:0000256" key="1">
    <source>
        <dbReference type="SAM" id="MobiDB-lite"/>
    </source>
</evidence>
<sequence length="379" mass="42868">MALTKPQFSRHLRLDPIARNAVRIPHTGRRPLPSPRKTPVLKSTRGSLPPLPRSKWVDTGQNFDESKLQRSQDVPILKPIYPPSTLDGCKDLNGTNIRVGFLSDKRCQNDNISPSRSKSILWTKNDNVPSPIDPSSKLKRGQRVSFMLPQSLNTTTPRHTVHGRTDVFDVSDYNVLFSKPSLRKYHATKQDTTSDVICKLPILGVEDTARGRAKQLPAEQLLDKRRARYKTLQAQFDYDFRNSTDRGLVDKSAARHDVQLRREKATVIRAKASSRSPSKQEVLRADSVVKKARILLQERLKERYNPAPRRARRRRVLYLPALAAPCSEEFAITMRRSYGKRFVSSPAVLDHVVHGRLPFKSTAALLDAIVRPPSTPTIA</sequence>
<dbReference type="Proteomes" id="UP001642483">
    <property type="component" value="Unassembled WGS sequence"/>
</dbReference>
<evidence type="ECO:0000313" key="2">
    <source>
        <dbReference type="EMBL" id="CAK8672086.1"/>
    </source>
</evidence>
<evidence type="ECO:0000313" key="3">
    <source>
        <dbReference type="Proteomes" id="UP001642483"/>
    </source>
</evidence>
<proteinExistence type="predicted"/>
<organism evidence="2 3">
    <name type="scientific">Clavelina lepadiformis</name>
    <name type="common">Light-bulb sea squirt</name>
    <name type="synonym">Ascidia lepadiformis</name>
    <dbReference type="NCBI Taxonomy" id="159417"/>
    <lineage>
        <taxon>Eukaryota</taxon>
        <taxon>Metazoa</taxon>
        <taxon>Chordata</taxon>
        <taxon>Tunicata</taxon>
        <taxon>Ascidiacea</taxon>
        <taxon>Aplousobranchia</taxon>
        <taxon>Clavelinidae</taxon>
        <taxon>Clavelina</taxon>
    </lineage>
</organism>
<accession>A0ABP0EX96</accession>
<protein>
    <submittedName>
        <fullName evidence="2">Uncharacterized protein</fullName>
    </submittedName>
</protein>
<gene>
    <name evidence="2" type="ORF">CVLEPA_LOCUS1080</name>
</gene>
<name>A0ABP0EX96_CLALP</name>
<comment type="caution">
    <text evidence="2">The sequence shown here is derived from an EMBL/GenBank/DDBJ whole genome shotgun (WGS) entry which is preliminary data.</text>
</comment>
<dbReference type="EMBL" id="CAWYQH010000001">
    <property type="protein sequence ID" value="CAK8672086.1"/>
    <property type="molecule type" value="Genomic_DNA"/>
</dbReference>